<protein>
    <recommendedName>
        <fullName evidence="26">Dynein heavy chain 1, axonemal</fullName>
    </recommendedName>
</protein>
<evidence type="ECO:0000313" key="24">
    <source>
        <dbReference type="EMBL" id="KAL3395036.1"/>
    </source>
</evidence>
<dbReference type="Pfam" id="PF12774">
    <property type="entry name" value="AAA_6"/>
    <property type="match status" value="1"/>
</dbReference>
<evidence type="ECO:0000259" key="14">
    <source>
        <dbReference type="Pfam" id="PF03028"/>
    </source>
</evidence>
<feature type="domain" description="Dynein heavy chain region D6 P-loop" evidence="14">
    <location>
        <begin position="3542"/>
        <end position="3654"/>
    </location>
</feature>
<name>A0ABD2WRH4_9HYME</name>
<dbReference type="FunFam" id="1.10.8.1220:FF:000001">
    <property type="entry name" value="Dynein axonemal heavy chain 5"/>
    <property type="match status" value="1"/>
</dbReference>
<keyword evidence="11" id="KW-0206">Cytoskeleton</keyword>
<dbReference type="Gene3D" id="3.10.490.20">
    <property type="match status" value="1"/>
</dbReference>
<evidence type="ECO:0000259" key="16">
    <source>
        <dbReference type="Pfam" id="PF12774"/>
    </source>
</evidence>
<keyword evidence="4" id="KW-0493">Microtubule</keyword>
<keyword evidence="10" id="KW-0505">Motor protein</keyword>
<dbReference type="FunFam" id="1.20.140.100:FF:000004">
    <property type="entry name" value="Dynein axonemal heavy chain 6"/>
    <property type="match status" value="1"/>
</dbReference>
<dbReference type="FunFam" id="1.10.8.710:FF:000004">
    <property type="entry name" value="Dynein axonemal heavy chain 6"/>
    <property type="match status" value="1"/>
</dbReference>
<feature type="domain" description="Dynein heavy chain coiled coil stalk" evidence="17">
    <location>
        <begin position="2705"/>
        <end position="3051"/>
    </location>
</feature>
<dbReference type="InterPro" id="IPR041589">
    <property type="entry name" value="DNAH3_AAA_lid_1"/>
</dbReference>
<evidence type="ECO:0000256" key="5">
    <source>
        <dbReference type="ARBA" id="ARBA00022741"/>
    </source>
</evidence>
<evidence type="ECO:0000256" key="10">
    <source>
        <dbReference type="ARBA" id="ARBA00023175"/>
    </source>
</evidence>
<dbReference type="FunFam" id="1.20.1270.280:FF:000001">
    <property type="entry name" value="dynein heavy chain 7, axonemal"/>
    <property type="match status" value="1"/>
</dbReference>
<dbReference type="FunFam" id="3.40.50.300:FF:000044">
    <property type="entry name" value="Dynein heavy chain 5, axonemal"/>
    <property type="match status" value="1"/>
</dbReference>
<dbReference type="InterPro" id="IPR041658">
    <property type="entry name" value="AAA_lid_11"/>
</dbReference>
<evidence type="ECO:0000259" key="17">
    <source>
        <dbReference type="Pfam" id="PF12777"/>
    </source>
</evidence>
<dbReference type="InterPro" id="IPR043157">
    <property type="entry name" value="Dynein_AAA1S"/>
</dbReference>
<dbReference type="Gene3D" id="1.20.920.20">
    <property type="match status" value="1"/>
</dbReference>
<keyword evidence="8 13" id="KW-0175">Coiled coil</keyword>
<dbReference type="Pfam" id="PF17852">
    <property type="entry name" value="Dynein_AAA_lid"/>
    <property type="match status" value="1"/>
</dbReference>
<dbReference type="Gene3D" id="1.10.8.720">
    <property type="entry name" value="Region D6 of dynein motor"/>
    <property type="match status" value="1"/>
</dbReference>
<keyword evidence="7" id="KW-0243">Dynein</keyword>
<dbReference type="Pfam" id="PF12780">
    <property type="entry name" value="AAA_8"/>
    <property type="match status" value="1"/>
</dbReference>
<accession>A0ABD2WRH4</accession>
<feature type="domain" description="Dynein heavy chain AAA module D4" evidence="18">
    <location>
        <begin position="2429"/>
        <end position="2691"/>
    </location>
</feature>
<dbReference type="Pfam" id="PF12775">
    <property type="entry name" value="AAA_7"/>
    <property type="match status" value="1"/>
</dbReference>
<dbReference type="Pfam" id="PF17857">
    <property type="entry name" value="AAA_lid_1"/>
    <property type="match status" value="1"/>
</dbReference>
<keyword evidence="6" id="KW-0067">ATP-binding</keyword>
<feature type="domain" description="Dynein heavy chain linker" evidence="15">
    <location>
        <begin position="914"/>
        <end position="1314"/>
    </location>
</feature>
<dbReference type="Pfam" id="PF03028">
    <property type="entry name" value="Dynein_heavy"/>
    <property type="match status" value="1"/>
</dbReference>
<evidence type="ECO:0000259" key="23">
    <source>
        <dbReference type="Pfam" id="PF18199"/>
    </source>
</evidence>
<evidence type="ECO:0000259" key="22">
    <source>
        <dbReference type="Pfam" id="PF18198"/>
    </source>
</evidence>
<dbReference type="Gene3D" id="1.10.472.130">
    <property type="match status" value="1"/>
</dbReference>
<dbReference type="InterPro" id="IPR004273">
    <property type="entry name" value="Dynein_heavy_D6_P-loop"/>
</dbReference>
<dbReference type="FunFam" id="1.20.920.30:FF:000002">
    <property type="entry name" value="Dynein axonemal heavy chain 3"/>
    <property type="match status" value="1"/>
</dbReference>
<evidence type="ECO:0000256" key="9">
    <source>
        <dbReference type="ARBA" id="ARBA00023069"/>
    </source>
</evidence>
<dbReference type="GO" id="GO:0005874">
    <property type="term" value="C:microtubule"/>
    <property type="evidence" value="ECO:0007669"/>
    <property type="project" value="UniProtKB-KW"/>
</dbReference>
<dbReference type="InterPro" id="IPR042228">
    <property type="entry name" value="Dynein_linker_3"/>
</dbReference>
<evidence type="ECO:0000259" key="20">
    <source>
        <dbReference type="Pfam" id="PF17852"/>
    </source>
</evidence>
<feature type="domain" description="Dynein heavy chain ATP-binding dynein motor region" evidence="19">
    <location>
        <begin position="3077"/>
        <end position="3298"/>
    </location>
</feature>
<evidence type="ECO:0000259" key="19">
    <source>
        <dbReference type="Pfam" id="PF12781"/>
    </source>
</evidence>
<dbReference type="FunFam" id="1.20.920.20:FF:000001">
    <property type="entry name" value="dynein heavy chain 2, axonemal"/>
    <property type="match status" value="1"/>
</dbReference>
<evidence type="ECO:0000256" key="12">
    <source>
        <dbReference type="ARBA" id="ARBA00023273"/>
    </source>
</evidence>
<evidence type="ECO:0000313" key="25">
    <source>
        <dbReference type="Proteomes" id="UP001627154"/>
    </source>
</evidence>
<dbReference type="Gene3D" id="1.20.140.100">
    <property type="entry name" value="Dynein heavy chain, N-terminal domain 2"/>
    <property type="match status" value="1"/>
</dbReference>
<comment type="subcellular location">
    <subcellularLocation>
        <location evidence="1">Cytoplasm</location>
        <location evidence="1">Cytoskeleton</location>
        <location evidence="1">Cilium axoneme</location>
    </subcellularLocation>
</comment>
<dbReference type="FunFam" id="3.40.50.300:FF:002141">
    <property type="entry name" value="Dynein heavy chain"/>
    <property type="match status" value="1"/>
</dbReference>
<dbReference type="Gene3D" id="1.10.287.2620">
    <property type="match status" value="1"/>
</dbReference>
<dbReference type="Gene3D" id="1.10.8.1220">
    <property type="match status" value="1"/>
</dbReference>
<feature type="coiled-coil region" evidence="13">
    <location>
        <begin position="2750"/>
        <end position="2782"/>
    </location>
</feature>
<dbReference type="SUPFAM" id="SSF52540">
    <property type="entry name" value="P-loop containing nucleoside triphosphate hydrolases"/>
    <property type="match status" value="4"/>
</dbReference>
<dbReference type="FunFam" id="1.10.8.720:FF:000001">
    <property type="entry name" value="dynein heavy chain 7, axonemal"/>
    <property type="match status" value="1"/>
</dbReference>
<dbReference type="InterPro" id="IPR042222">
    <property type="entry name" value="Dynein_2_N"/>
</dbReference>
<dbReference type="Pfam" id="PF12777">
    <property type="entry name" value="MT"/>
    <property type="match status" value="1"/>
</dbReference>
<dbReference type="GO" id="GO:0030286">
    <property type="term" value="C:dynein complex"/>
    <property type="evidence" value="ECO:0007669"/>
    <property type="project" value="UniProtKB-KW"/>
</dbReference>
<evidence type="ECO:0000256" key="6">
    <source>
        <dbReference type="ARBA" id="ARBA00022840"/>
    </source>
</evidence>
<dbReference type="FunFam" id="3.40.50.300:FF:001328">
    <property type="entry name" value="Dynein heavy chain 6, axonemal"/>
    <property type="match status" value="1"/>
</dbReference>
<comment type="similarity">
    <text evidence="2">Belongs to the dynein heavy chain family.</text>
</comment>
<dbReference type="Gene3D" id="1.10.8.710">
    <property type="match status" value="1"/>
</dbReference>
<feature type="domain" description="Dynein heavy chain C-terminal" evidence="23">
    <location>
        <begin position="3837"/>
        <end position="4133"/>
    </location>
</feature>
<comment type="caution">
    <text evidence="24">The sequence shown here is derived from an EMBL/GenBank/DDBJ whole genome shotgun (WGS) entry which is preliminary data.</text>
</comment>
<dbReference type="Pfam" id="PF18199">
    <property type="entry name" value="Dynein_C"/>
    <property type="match status" value="1"/>
</dbReference>
<evidence type="ECO:0000256" key="2">
    <source>
        <dbReference type="ARBA" id="ARBA00008887"/>
    </source>
</evidence>
<feature type="domain" description="Dynein heavy chain AAA 5 extension" evidence="20">
    <location>
        <begin position="1941"/>
        <end position="2050"/>
    </location>
</feature>
<evidence type="ECO:0000256" key="3">
    <source>
        <dbReference type="ARBA" id="ARBA00022490"/>
    </source>
</evidence>
<evidence type="ECO:0000259" key="15">
    <source>
        <dbReference type="Pfam" id="PF08393"/>
    </source>
</evidence>
<proteinExistence type="inferred from homology"/>
<dbReference type="FunFam" id="3.10.490.20:FF:000009">
    <property type="entry name" value="Dynein heavy chain 4"/>
    <property type="match status" value="1"/>
</dbReference>
<dbReference type="InterPro" id="IPR024317">
    <property type="entry name" value="Dynein_heavy_chain_D4_dom"/>
</dbReference>
<dbReference type="InterPro" id="IPR043160">
    <property type="entry name" value="Dynein_C_barrel"/>
</dbReference>
<dbReference type="EMBL" id="JBJJXI010000085">
    <property type="protein sequence ID" value="KAL3395036.1"/>
    <property type="molecule type" value="Genomic_DNA"/>
</dbReference>
<evidence type="ECO:0000256" key="11">
    <source>
        <dbReference type="ARBA" id="ARBA00023212"/>
    </source>
</evidence>
<organism evidence="24 25">
    <name type="scientific">Trichogramma kaykai</name>
    <dbReference type="NCBI Taxonomy" id="54128"/>
    <lineage>
        <taxon>Eukaryota</taxon>
        <taxon>Metazoa</taxon>
        <taxon>Ecdysozoa</taxon>
        <taxon>Arthropoda</taxon>
        <taxon>Hexapoda</taxon>
        <taxon>Insecta</taxon>
        <taxon>Pterygota</taxon>
        <taxon>Neoptera</taxon>
        <taxon>Endopterygota</taxon>
        <taxon>Hymenoptera</taxon>
        <taxon>Apocrita</taxon>
        <taxon>Proctotrupomorpha</taxon>
        <taxon>Chalcidoidea</taxon>
        <taxon>Trichogrammatidae</taxon>
        <taxon>Trichogramma</taxon>
    </lineage>
</organism>
<dbReference type="Pfam" id="PF08393">
    <property type="entry name" value="DHC_N2"/>
    <property type="match status" value="1"/>
</dbReference>
<keyword evidence="12" id="KW-0966">Cell projection</keyword>
<dbReference type="Gene3D" id="1.20.58.1120">
    <property type="match status" value="1"/>
</dbReference>
<dbReference type="PANTHER" id="PTHR22878">
    <property type="entry name" value="DYNEIN HEAVY CHAIN 6, AXONEMAL-LIKE-RELATED"/>
    <property type="match status" value="1"/>
</dbReference>
<dbReference type="InterPro" id="IPR042219">
    <property type="entry name" value="AAA_lid_11_sf"/>
</dbReference>
<dbReference type="Gene3D" id="1.20.1270.280">
    <property type="match status" value="1"/>
</dbReference>
<feature type="domain" description="Dynein heavy chain 3 AAA+ lid" evidence="21">
    <location>
        <begin position="2291"/>
        <end position="2375"/>
    </location>
</feature>
<keyword evidence="5" id="KW-0547">Nucleotide-binding</keyword>
<evidence type="ECO:0000256" key="1">
    <source>
        <dbReference type="ARBA" id="ARBA00004430"/>
    </source>
</evidence>
<feature type="domain" description="Dynein heavy chain AAA lid" evidence="22">
    <location>
        <begin position="3690"/>
        <end position="3830"/>
    </location>
</feature>
<dbReference type="Pfam" id="PF18198">
    <property type="entry name" value="AAA_lid_11"/>
    <property type="match status" value="1"/>
</dbReference>
<evidence type="ECO:0000259" key="18">
    <source>
        <dbReference type="Pfam" id="PF12780"/>
    </source>
</evidence>
<keyword evidence="9" id="KW-0969">Cilium</keyword>
<dbReference type="InterPro" id="IPR035699">
    <property type="entry name" value="AAA_6"/>
</dbReference>
<dbReference type="GO" id="GO:0005930">
    <property type="term" value="C:axoneme"/>
    <property type="evidence" value="ECO:0007669"/>
    <property type="project" value="UniProtKB-SubCell"/>
</dbReference>
<dbReference type="InterPro" id="IPR013602">
    <property type="entry name" value="Dynein_heavy_linker"/>
</dbReference>
<dbReference type="PANTHER" id="PTHR22878:SF73">
    <property type="entry name" value="DYNEIN AXONEMAL HEAVY CHAIN 1"/>
    <property type="match status" value="1"/>
</dbReference>
<dbReference type="Pfam" id="PF12781">
    <property type="entry name" value="AAA_9"/>
    <property type="match status" value="1"/>
</dbReference>
<evidence type="ECO:0000256" key="7">
    <source>
        <dbReference type="ARBA" id="ARBA00023017"/>
    </source>
</evidence>
<dbReference type="Gene3D" id="6.10.140.1060">
    <property type="match status" value="1"/>
</dbReference>
<dbReference type="Gene3D" id="3.20.180.20">
    <property type="entry name" value="Dynein heavy chain, N-terminal domain 2"/>
    <property type="match status" value="1"/>
</dbReference>
<dbReference type="InterPro" id="IPR041466">
    <property type="entry name" value="Dynein_AAA5_ext"/>
</dbReference>
<dbReference type="FunFam" id="3.40.50.300:FF:001145">
    <property type="entry name" value="Putative dynein heavy chain"/>
    <property type="match status" value="1"/>
</dbReference>
<evidence type="ECO:0000259" key="21">
    <source>
        <dbReference type="Pfam" id="PF17857"/>
    </source>
</evidence>
<reference evidence="24 25" key="1">
    <citation type="journal article" date="2024" name="bioRxiv">
        <title>A reference genome for Trichogramma kaykai: A tiny desert-dwelling parasitoid wasp with competing sex-ratio distorters.</title>
        <authorList>
            <person name="Culotta J."/>
            <person name="Lindsey A.R."/>
        </authorList>
    </citation>
    <scope>NUCLEOTIDE SEQUENCE [LARGE SCALE GENOMIC DNA]</scope>
    <source>
        <strain evidence="24 25">KSX58</strain>
    </source>
</reference>
<dbReference type="Gene3D" id="3.40.50.300">
    <property type="entry name" value="P-loop containing nucleotide triphosphate hydrolases"/>
    <property type="match status" value="5"/>
</dbReference>
<dbReference type="InterPro" id="IPR026983">
    <property type="entry name" value="DHC"/>
</dbReference>
<dbReference type="InterPro" id="IPR035706">
    <property type="entry name" value="AAA_9"/>
</dbReference>
<keyword evidence="3" id="KW-0963">Cytoplasm</keyword>
<dbReference type="FunFam" id="3.40.50.300:FF:000362">
    <property type="entry name" value="Dynein, axonemal, heavy chain 6"/>
    <property type="match status" value="1"/>
</dbReference>
<gene>
    <name evidence="24" type="ORF">TKK_010666</name>
</gene>
<dbReference type="InterPro" id="IPR024743">
    <property type="entry name" value="Dynein_HC_stalk"/>
</dbReference>
<dbReference type="InterPro" id="IPR041228">
    <property type="entry name" value="Dynein_C"/>
</dbReference>
<dbReference type="GO" id="GO:0003341">
    <property type="term" value="P:cilium movement"/>
    <property type="evidence" value="ECO:0007669"/>
    <property type="project" value="UniProtKB-ARBA"/>
</dbReference>
<feature type="coiled-coil region" evidence="13">
    <location>
        <begin position="2934"/>
        <end position="2982"/>
    </location>
</feature>
<evidence type="ECO:0008006" key="26">
    <source>
        <dbReference type="Google" id="ProtNLM"/>
    </source>
</evidence>
<dbReference type="InterPro" id="IPR027417">
    <property type="entry name" value="P-loop_NTPase"/>
</dbReference>
<keyword evidence="25" id="KW-1185">Reference proteome</keyword>
<feature type="domain" description="Dynein heavy chain hydrolytic ATP-binding dynein motor region" evidence="16">
    <location>
        <begin position="1441"/>
        <end position="1767"/>
    </location>
</feature>
<dbReference type="Gene3D" id="1.20.920.30">
    <property type="match status" value="1"/>
</dbReference>
<dbReference type="Proteomes" id="UP001627154">
    <property type="component" value="Unassembled WGS sequence"/>
</dbReference>
<sequence length="4137" mass="474437">MEPDNNGDTVNRKKRRSYYSELVTGARRHGDGTNEAMASMFAYADPEKTAWNVFKKSASPMVNLTSRRVTGGLAPDPSRWLTFPQDPSTTFPVQTLNPKVQMTIEAEPRHLVLNVERERRRRQYEHFKLSRILDEKGMQIEDIVRDSYLGLELFDDEEYDCRTPREWLQLGQIDGKQYPLPAEALLPLSSDDDAADEHRQASYDWQLVAVEAYEPDARLWSLKILCEKPRYYRLPRIYLRFLAEDPRVFASRVEAALLARIDAELEILYNLQLDCTSLDEMQGMSPDDEAAILERLADSIGYSHEAMGERASVVMTEVDRNYRRTMCDLIYRDSFKREHPNFRPEPEQSYCKAIVIKRIPHFNRVKELYHWTTLYVYPEVYQALLLILDECRNVSAKSLFDVDEEAVVVAADSAAAAAATEETTNVAAAALPLEAYEAKQLKRTRETIDYLTRDWIDNTVQILEDRVGACGKGWFDLNQRHHDVYEFMKLKRLMELVKQCMETALQTLIDASSLRYITSLELPTLCLLQLDESRAWEEADLKSPRLTSAYPAIFEIELYMDKDKPHYTTDLDLFREKLSGIYSNALKLCQSIRQVHPLVLKNLKFPQNLFVKPLNLVDQTELIEEVYRRLDRAYSKAVIPLRAYIKRYEKYRELYLLNVDEYIDNFFNEEFTVAQFKEEISRQQELRAKIAEQIPERLGIGPFVVDVRKLRAELQKKHEDIVDGLLVAYVERLAVQVGQILTEFEGMMDRLGEQPIDIEQLFEMREYMNAVPLAVANLTEQLQRLKIEYDVLEHFCYNLSDDDFNAFWSARRYPTRILRIIDETSKVLLELEKEVFYKVQLEDQIQINDRIDFVMGAMTGIAIQNDLAKVYEIAKEVKNVGKLIREVQEFGLMLNARQKLFGMPVVPFEKITMLVKSFEPYQNFWLTANDWTKRHDEWMNKPMVKIDGAEIEGVVNEMYKTIVKCTKMFPEQPEMTDLALEVKQQIEKFRPYIGIIQALTNPGMKPRHFEELSRIAETDMSMSPELTFQDLLENDILSLEETIKEISETAAREFAIERSLEKMRTAWETLQMDVVPYKDTGTYIMKIADETMLLLDDHILSTQQISFSPFKGAFEEDIDVWTASLKLTQQVTLLWGEVQKIWMYLEPIFASEDISRQLPVESKKYNTMERNWRRIMLQAFENPFIMEICPDQMLLESLRECMNLLEVVQKGLADYLESRRMIFPRFFFLSDDELLEILAQAKNVKAVQPHLKKCFENMHGLRFEKSLWITRMYSAEGEEVALQARIYPDGGVEHWLGKVEEAMRNTVRYKISQAVKNVEKLPRKKWVFLWPGQVSLCVGQMSWTAHVEKAIGDRNLAGYFKTMMQQLDDLRNLVREQRTDIERMMLEAIITIEVHARDVTQKLVETRVRSVNDFDWISQLRYYWVDDAHLKVRAVNAEFQYGYEYLGNNGRLVITPLTDRCYLTLTGALHLKFGGAPAGPAGTGKTETTKDLAKAFAIQCVVFNCSDQLDFMSMGKFFKGLASSGAWACFDEFNRIDIEVLSVIAQQIMTIQRAQMVGADRFYFEGTELSLRASCAVFITMNPGYAGRTELPDNLKALFRPVAMMVPNYALIAEISLFSCGFGEAKSLAAKITATFKLSSEQLSSQDHYDFGMRSVKTVILTAGILKREQKDMAEQQICLRALRDVNVPKFLKDDLILFNGITSDLFPRVEEKVIDYDELIGAIHKSIKEMKLAIVGEFVHKVIQLYETTIVRHGLMLVGPTGAGKTRCYEVLKKAITRLKGRVQPNGKPYTPVHTYVLNPKSITMGQLYGEYDLGTHEWTDGILSTLIRDGSAATDDDKRWYVFDGPVDAVWIENMNTVLDDNKKLCLTSGEIMRLSPCQTMMFEVEDLRVASPATVSRCGMVYMEPQGLGIDPFIDCWIKQLPGYLNEEHRQELSDLTYFFVIPGLQFLRANLKELVTSIDSGLVIAYSNVMNYLIGTIKYQEDMIFPAYLFEPWSAFALTWSIGATCDAEGRYLFSEWLRHKQEAGEHRLLFPPEGLVYDYRLQYEKSLDMDNPNSERNLMNWVKWHDDLPSITIRPDQQFSDIEIPTVDMARSTALIHYLLTTECNILCVGPSGSGKTLTVAAKLSREMPSKYICEFIIFSARTSANQTQDLIDSKLDKRRRGVYGPPLTKKQIFFIDDLNMPALETYGAQPPIELLRQYMDFKGWYDRKEIGDFRHIEDVNVISAMAPPGGGRNPVTARLLRHFHFIAFPDMDESAKRGIFVTILTSWLSRTAFQDVFLEPLLSGSLRVFEIVSSEFLPTPSKSHYSFNVRDFGKVFQGILMADPAHIKQVDDLMQLWYHESYRVYSDRLTNDADRQRFQNILLQTLIEEFHYDANRARREGVLYYGDFCNPEGRYERVRDAKKMERVLMEMLENYNSQTTVPMNLVLFQDAMNHVCRITRVLRQSPGNALLLGMGGSGRQSLTKLSTHIAEYICFQIELSKTYGVRDWRDDVKDILLKTGLKPGTQSVFLFSDTQIKSDVFLEDINNILNSGDVPNIYQPDELDKIFQAMRARVQESGLQINRSNLLSAFRKVVKNNLHVVLTMTPIGELFRARIRQFPALINLCTIDWFDPWPDSALQNVAMHFLQNVKDEAFTDSVMKSIVKTCQFMHSSVIKASSDFLQVQYRHNYVTPTSYLELISSYGHLLAKKRNELNLGISRLSTGLERLAETEIEVKDMQVLLEKMKPELEQAAIETQAMIVQIQKDTAVAEIARQEAAAQEEEASKLKMENQAIRDEAEYDLSKARPMLQAAEESLKALNKADITEVKAMKRPPVGVVLVIEAICIVKKVKPLKVAGERPGEKLNDYWTPGSALLSDAGHFLSSLENYNKEDLNEDMIKSLKGYIENPDFQPAKVATVSKACHSLCLWVHAMYNYYFVNERVKPKMQALREAEEGLRQTELTLAAAVDKLRQVEAGVELLQAKFRRGEAKQAELERQKQLCEDRMSRAVRLIGGLAEEKVRWAETVALIRHDLKNIIGDILLSAGAIAYLTPFMDTYRKRLLTSWYRTLGKNVPHTPGCSPVSVLGDPVEIRRWQIEGLPRDSLSVENAVLVTNSKRWPLFIDPQGQANHWIRNSGKQGGLSIVRMNDKDLLRVIESCIRFGRTCLIENVGLEFEASLDTVLMRTLFRQAGVLSLKIGDNIVPYSPDFRLFLTTKLPNPHYPPEIAVKVLLVNFTLTASGLADQMLSLVVMQECPDLEETRSALIVSSADMKRELRDIEDRILQRLSSSEGSAVDDVDLILTLEASKVKSEEIKIKVKSAEVTQAEIEAARSLYIPIAERAQILFFCLLDLQLVDTMYQYSLQWFIQIFINAMRTSPKNENVEIRVSSINENLTFSLFTNVCRSLFEKHKLHFAFLLCVRIRMKDNLIDPDEWRFLLSGSTPLKEEQNPAPQWLTQRSWSEIQSLEALPKFRGFAASFKSLLAKFKIIFDSQQPEAEKLPDRWDQKLDDFQKMLVLKCLRPDKVTISMQHYIIAHLGGRFVDLQSSGLEAIYKESSPTTPLIFVLSSGTDPAAELAKFADKLKMSRKLYSMSLGQGQGPRAELMLKQSIEVGNWLFFQNCHLAPSWLPRLELLVENLPDSTHRDFRLWLTSMPSPAFPVSILQNGSKMTIEPPRGVKANVMRAYTSRVVEFQEFLESESVKVDAFKCLAFSLCLFHAILLERRKFGPLGFNIPYEFTDGDFTICLSQLHMFLLEYARTPYEVLIYTAGHINYGGRITDDWDRRCVLTLLHNFYNESVLETGHCFDPNELYVQPPPESTTFLDYVNLIKGFPINDVPGLFGLHSNADISYAQAETYACLNTLLELQPREIGGSVKAMDEVTSNLARAILSGLPDKLDLRAIQKRYPVSYEESLNSVLYQEAARYNVLLDEMRKSLSDLLRALQGLVVLSETLEAMASAMFSNRVPNNWTNKAFSSLKPLGAWMEDLKERVKFIRKWQDNGIPASFWISGFYFPQAFLTGTLQNYARKYGVSIDLIDFSFKVLAQKPKTRPDDGCVVYGLFLEGCRWDGTSLAESRPKELFTSMKPMLFLPEVNHKKPESGFYECPVYKTVVRAGTLSTTGHSTNFVLPVEIPCRESPSHWIIRGAALICSLDF</sequence>
<evidence type="ECO:0000256" key="13">
    <source>
        <dbReference type="SAM" id="Coils"/>
    </source>
</evidence>
<dbReference type="GO" id="GO:0005524">
    <property type="term" value="F:ATP binding"/>
    <property type="evidence" value="ECO:0007669"/>
    <property type="project" value="UniProtKB-KW"/>
</dbReference>
<dbReference type="FunFam" id="3.20.180.20:FF:000003">
    <property type="entry name" value="Dynein heavy chain 12, axonemal"/>
    <property type="match status" value="1"/>
</dbReference>
<evidence type="ECO:0000256" key="8">
    <source>
        <dbReference type="ARBA" id="ARBA00023054"/>
    </source>
</evidence>
<dbReference type="FunFam" id="1.20.58.1120:FF:000001">
    <property type="entry name" value="dynein heavy chain 2, axonemal"/>
    <property type="match status" value="1"/>
</dbReference>
<evidence type="ECO:0000256" key="4">
    <source>
        <dbReference type="ARBA" id="ARBA00022701"/>
    </source>
</evidence>